<feature type="region of interest" description="Disordered" evidence="1">
    <location>
        <begin position="208"/>
        <end position="237"/>
    </location>
</feature>
<dbReference type="HOGENOM" id="CLU_861701_0_0_1"/>
<dbReference type="InterPro" id="IPR036871">
    <property type="entry name" value="PX_dom_sf"/>
</dbReference>
<feature type="compositionally biased region" description="Basic and acidic residues" evidence="1">
    <location>
        <begin position="34"/>
        <end position="48"/>
    </location>
</feature>
<sequence length="323" mass="35792">MGCNQSTAREPETAEITVPSVEENVVDAGTKTTAHVEDPLESTDRVDPLEQNSVTGTEDIVTQTEEKQIVSVGEQEEPRNETEEMRDEDQEVEVPSSGQPEQEEMKPYRVSGHTVTPKDVVFYVIETPEGTINRRYNDFKTLYGSLKTASALPSLPSSYLSLPFASRVQHAKMIKTREERFEAILNAIAKDSTIFDSDGFQKFISDQVATPEDEDSNEASEVKEGQDTNEIEGTNEVTEVQVVVEKEVKEHFEDEIASQEDAAAIPEATQSGKEQVEEEVTEAKDADSQIQTAALREGIEEESTDLIVNQKEEESKQQGATIA</sequence>
<dbReference type="GO" id="GO:0035091">
    <property type="term" value="F:phosphatidylinositol binding"/>
    <property type="evidence" value="ECO:0007669"/>
    <property type="project" value="InterPro"/>
</dbReference>
<dbReference type="CDD" id="cd06093">
    <property type="entry name" value="PX_domain"/>
    <property type="match status" value="1"/>
</dbReference>
<dbReference type="Pfam" id="PF00787">
    <property type="entry name" value="PX"/>
    <property type="match status" value="1"/>
</dbReference>
<feature type="compositionally biased region" description="Polar residues" evidence="1">
    <location>
        <begin position="50"/>
        <end position="63"/>
    </location>
</feature>
<accession>F0WRC4</accession>
<organism evidence="3">
    <name type="scientific">Albugo laibachii Nc14</name>
    <dbReference type="NCBI Taxonomy" id="890382"/>
    <lineage>
        <taxon>Eukaryota</taxon>
        <taxon>Sar</taxon>
        <taxon>Stramenopiles</taxon>
        <taxon>Oomycota</taxon>
        <taxon>Peronosporomycetes</taxon>
        <taxon>Albuginales</taxon>
        <taxon>Albuginaceae</taxon>
        <taxon>Albugo</taxon>
    </lineage>
</organism>
<feature type="domain" description="PX" evidence="2">
    <location>
        <begin position="86"/>
        <end position="211"/>
    </location>
</feature>
<dbReference type="SUPFAM" id="SSF64268">
    <property type="entry name" value="PX domain"/>
    <property type="match status" value="1"/>
</dbReference>
<protein>
    <submittedName>
        <fullName evidence="3">AlNc14C212G8929 protein</fullName>
    </submittedName>
</protein>
<evidence type="ECO:0000256" key="1">
    <source>
        <dbReference type="SAM" id="MobiDB-lite"/>
    </source>
</evidence>
<dbReference type="InterPro" id="IPR001683">
    <property type="entry name" value="PX_dom"/>
</dbReference>
<dbReference type="Gene3D" id="3.30.1520.10">
    <property type="entry name" value="Phox-like domain"/>
    <property type="match status" value="1"/>
</dbReference>
<dbReference type="EMBL" id="FR824257">
    <property type="protein sequence ID" value="CCA23887.1"/>
    <property type="molecule type" value="Genomic_DNA"/>
</dbReference>
<gene>
    <name evidence="3" type="primary">AlNc14C212G8929</name>
    <name evidence="3" type="ORF">ALNC14_100310</name>
</gene>
<dbReference type="AlphaFoldDB" id="F0WRC4"/>
<feature type="region of interest" description="Disordered" evidence="1">
    <location>
        <begin position="253"/>
        <end position="323"/>
    </location>
</feature>
<evidence type="ECO:0000313" key="3">
    <source>
        <dbReference type="EMBL" id="CCA23887.1"/>
    </source>
</evidence>
<dbReference type="PROSITE" id="PS50195">
    <property type="entry name" value="PX"/>
    <property type="match status" value="1"/>
</dbReference>
<reference evidence="3" key="2">
    <citation type="submission" date="2011-02" db="EMBL/GenBank/DDBJ databases">
        <authorList>
            <person name="MacLean D."/>
        </authorList>
    </citation>
    <scope>NUCLEOTIDE SEQUENCE</scope>
</reference>
<proteinExistence type="predicted"/>
<reference evidence="3" key="1">
    <citation type="journal article" date="2011" name="PLoS Biol.">
        <title>Gene gain and loss during evolution of obligate parasitism in the white rust pathogen of Arabidopsis thaliana.</title>
        <authorList>
            <person name="Kemen E."/>
            <person name="Gardiner A."/>
            <person name="Schultz-Larsen T."/>
            <person name="Kemen A.C."/>
            <person name="Balmuth A.L."/>
            <person name="Robert-Seilaniantz A."/>
            <person name="Bailey K."/>
            <person name="Holub E."/>
            <person name="Studholme D.J."/>
            <person name="Maclean D."/>
            <person name="Jones J.D."/>
        </authorList>
    </citation>
    <scope>NUCLEOTIDE SEQUENCE</scope>
</reference>
<name>F0WRC4_9STRA</name>
<feature type="region of interest" description="Disordered" evidence="1">
    <location>
        <begin position="1"/>
        <end position="106"/>
    </location>
</feature>
<evidence type="ECO:0000259" key="2">
    <source>
        <dbReference type="PROSITE" id="PS50195"/>
    </source>
</evidence>